<protein>
    <submittedName>
        <fullName evidence="2">Uncharacterized protein</fullName>
    </submittedName>
</protein>
<feature type="compositionally biased region" description="Basic residues" evidence="1">
    <location>
        <begin position="10"/>
        <end position="25"/>
    </location>
</feature>
<feature type="compositionally biased region" description="Basic and acidic residues" evidence="1">
    <location>
        <begin position="26"/>
        <end position="35"/>
    </location>
</feature>
<sequence length="78" mass="9059">MNESLMGSKSKSKSKSKYKYKHKSNERKSTMAESRRKSHSWHISNMAEKARDESEYELESPLRTTLMPANPTPRSRSP</sequence>
<name>A0A484B9N2_DRONA</name>
<dbReference type="EMBL" id="LSRL02000075">
    <property type="protein sequence ID" value="TDG45566.1"/>
    <property type="molecule type" value="Genomic_DNA"/>
</dbReference>
<keyword evidence="3" id="KW-1185">Reference proteome</keyword>
<evidence type="ECO:0000313" key="2">
    <source>
        <dbReference type="EMBL" id="TDG45566.1"/>
    </source>
</evidence>
<comment type="caution">
    <text evidence="2">The sequence shown here is derived from an EMBL/GenBank/DDBJ whole genome shotgun (WGS) entry which is preliminary data.</text>
</comment>
<feature type="region of interest" description="Disordered" evidence="1">
    <location>
        <begin position="1"/>
        <end position="78"/>
    </location>
</feature>
<accession>A0A484B9N2</accession>
<dbReference type="Proteomes" id="UP000295192">
    <property type="component" value="Unassembled WGS sequence"/>
</dbReference>
<evidence type="ECO:0000256" key="1">
    <source>
        <dbReference type="SAM" id="MobiDB-lite"/>
    </source>
</evidence>
<dbReference type="AlphaFoldDB" id="A0A484B9N2"/>
<organism evidence="2 3">
    <name type="scientific">Drosophila navojoa</name>
    <name type="common">Fruit fly</name>
    <dbReference type="NCBI Taxonomy" id="7232"/>
    <lineage>
        <taxon>Eukaryota</taxon>
        <taxon>Metazoa</taxon>
        <taxon>Ecdysozoa</taxon>
        <taxon>Arthropoda</taxon>
        <taxon>Hexapoda</taxon>
        <taxon>Insecta</taxon>
        <taxon>Pterygota</taxon>
        <taxon>Neoptera</taxon>
        <taxon>Endopterygota</taxon>
        <taxon>Diptera</taxon>
        <taxon>Brachycera</taxon>
        <taxon>Muscomorpha</taxon>
        <taxon>Ephydroidea</taxon>
        <taxon>Drosophilidae</taxon>
        <taxon>Drosophila</taxon>
    </lineage>
</organism>
<evidence type="ECO:0000313" key="3">
    <source>
        <dbReference type="Proteomes" id="UP000295192"/>
    </source>
</evidence>
<gene>
    <name evidence="2" type="ORF">AWZ03_007997</name>
</gene>
<proteinExistence type="predicted"/>
<reference evidence="2 3" key="1">
    <citation type="journal article" date="2019" name="J. Hered.">
        <title>An Improved Genome Assembly for Drosophila navojoa, the Basal Species in the mojavensis Cluster.</title>
        <authorList>
            <person name="Vanderlinde T."/>
            <person name="Dupim E.G."/>
            <person name="Nazario-Yepiz N.O."/>
            <person name="Carvalho A.B."/>
        </authorList>
    </citation>
    <scope>NUCLEOTIDE SEQUENCE [LARGE SCALE GENOMIC DNA]</scope>
    <source>
        <strain evidence="2">Navoj_Jal97</strain>
        <tissue evidence="2">Whole organism</tissue>
    </source>
</reference>